<proteinExistence type="predicted"/>
<sequence>MAYALHEQNQLTLMLQASLSNMAPIRFGFGGFAQKSYPTYGPVMLGLGNLSRGNQTSETVQQVSKSSDPDLEEIYAALAKQAEGMDVSSPSSPGTYSAKEEITYEGMRKVLGGNGSGTPDGLAPYAMATYDFFAEDMKTILDPNASNSEYFQALSSFLFKPVKLLDKAGDVAGAARDAGKAVDKGNTGKDLLGNNWRFDPTKDLDLRGSGKSYKDGIDEAFKRTGFSRDQFIVTKWGKDANGKSIPVEWSGSGGANVNMDIPKWNNVKPNGALGEGPHQPHIGYQTPGKGANRTRGHIFVDDVPATRR</sequence>
<dbReference type="Proteomes" id="UP000030437">
    <property type="component" value="Unassembled WGS sequence"/>
</dbReference>
<evidence type="ECO:0000259" key="2">
    <source>
        <dbReference type="Pfam" id="PF15540"/>
    </source>
</evidence>
<evidence type="ECO:0000313" key="3">
    <source>
        <dbReference type="EMBL" id="KGR88894.1"/>
    </source>
</evidence>
<dbReference type="eggNOG" id="COG1372">
    <property type="taxonomic scope" value="Bacteria"/>
</dbReference>
<dbReference type="STRING" id="1220589.CD32_00935"/>
<reference evidence="3 4" key="1">
    <citation type="submission" date="2014-02" db="EMBL/GenBank/DDBJ databases">
        <title>Draft genome sequence of Lysinibacillus odysseyi NBRC 100172.</title>
        <authorList>
            <person name="Zhang F."/>
            <person name="Wang G."/>
            <person name="Zhang L."/>
        </authorList>
    </citation>
    <scope>NUCLEOTIDE SEQUENCE [LARGE SCALE GENOMIC DNA]</scope>
    <source>
        <strain evidence="3 4">NBRC 100172</strain>
    </source>
</reference>
<dbReference type="OrthoDB" id="2872697at2"/>
<dbReference type="RefSeq" id="WP_036150281.1">
    <property type="nucleotide sequence ID" value="NZ_AVCX01000028.1"/>
</dbReference>
<name>A0A0A3IVU2_9BACI</name>
<feature type="domain" description="Bacterial toxin 47" evidence="2">
    <location>
        <begin position="196"/>
        <end position="306"/>
    </location>
</feature>
<keyword evidence="4" id="KW-1185">Reference proteome</keyword>
<organism evidence="3 4">
    <name type="scientific">Lysinibacillus odysseyi 34hs-1 = NBRC 100172</name>
    <dbReference type="NCBI Taxonomy" id="1220589"/>
    <lineage>
        <taxon>Bacteria</taxon>
        <taxon>Bacillati</taxon>
        <taxon>Bacillota</taxon>
        <taxon>Bacilli</taxon>
        <taxon>Bacillales</taxon>
        <taxon>Bacillaceae</taxon>
        <taxon>Lysinibacillus</taxon>
    </lineage>
</organism>
<gene>
    <name evidence="3" type="ORF">CD32_00935</name>
</gene>
<evidence type="ECO:0000313" key="4">
    <source>
        <dbReference type="Proteomes" id="UP000030437"/>
    </source>
</evidence>
<feature type="region of interest" description="Disordered" evidence="1">
    <location>
        <begin position="272"/>
        <end position="308"/>
    </location>
</feature>
<comment type="caution">
    <text evidence="3">The sequence shown here is derived from an EMBL/GenBank/DDBJ whole genome shotgun (WGS) entry which is preliminary data.</text>
</comment>
<dbReference type="AlphaFoldDB" id="A0A0A3IVU2"/>
<protein>
    <recommendedName>
        <fullName evidence="2">Bacterial toxin 47 domain-containing protein</fullName>
    </recommendedName>
</protein>
<dbReference type="EMBL" id="JPVP01000035">
    <property type="protein sequence ID" value="KGR88894.1"/>
    <property type="molecule type" value="Genomic_DNA"/>
</dbReference>
<evidence type="ECO:0000256" key="1">
    <source>
        <dbReference type="SAM" id="MobiDB-lite"/>
    </source>
</evidence>
<accession>A0A0A3IVU2</accession>
<dbReference type="InterPro" id="IPR029103">
    <property type="entry name" value="Ntox47"/>
</dbReference>
<dbReference type="Pfam" id="PF15540">
    <property type="entry name" value="Ntox47"/>
    <property type="match status" value="1"/>
</dbReference>